<dbReference type="OrthoDB" id="9796672at2"/>
<keyword evidence="11 16" id="KW-0472">Membrane</keyword>
<organism evidence="17 18">
    <name type="scientific">Desulfosarcina widdelii</name>
    <dbReference type="NCBI Taxonomy" id="947919"/>
    <lineage>
        <taxon>Bacteria</taxon>
        <taxon>Pseudomonadati</taxon>
        <taxon>Thermodesulfobacteriota</taxon>
        <taxon>Desulfobacteria</taxon>
        <taxon>Desulfobacterales</taxon>
        <taxon>Desulfosarcinaceae</taxon>
        <taxon>Desulfosarcina</taxon>
    </lineage>
</organism>
<keyword evidence="12" id="KW-0594">Phospholipid biosynthesis</keyword>
<accession>A0A5K7ZCG9</accession>
<comment type="similarity">
    <text evidence="3 15">Belongs to the CDP-alcohol phosphatidyltransferase class-I family.</text>
</comment>
<dbReference type="EC" id="2.7.8.5" evidence="4"/>
<dbReference type="GO" id="GO:0008444">
    <property type="term" value="F:CDP-diacylglycerol-glycerol-3-phosphate 3-phosphatidyltransferase activity"/>
    <property type="evidence" value="ECO:0007669"/>
    <property type="project" value="UniProtKB-EC"/>
</dbReference>
<dbReference type="PANTHER" id="PTHR14269:SF11">
    <property type="entry name" value="CDP-DIACYLGLYCEROL--GLYCEROL-3-PHOSPHATE 3-PHOSPHATIDYLTRANSFERASE"/>
    <property type="match status" value="1"/>
</dbReference>
<dbReference type="InterPro" id="IPR043130">
    <property type="entry name" value="CDP-OH_PTrfase_TM_dom"/>
</dbReference>
<gene>
    <name evidence="17" type="ORF">DSCW_35710</name>
</gene>
<dbReference type="Pfam" id="PF01066">
    <property type="entry name" value="CDP-OH_P_transf"/>
    <property type="match status" value="1"/>
</dbReference>
<dbReference type="InterPro" id="IPR048254">
    <property type="entry name" value="CDP_ALCOHOL_P_TRANSF_CS"/>
</dbReference>
<protein>
    <recommendedName>
        <fullName evidence="5">CDP-diacylglycerol--glycerol-3-phosphate 3-phosphatidyltransferase</fullName>
        <ecNumber evidence="4">2.7.8.5</ecNumber>
    </recommendedName>
</protein>
<sequence length="186" mass="20366">MNSGRSNTVVNIPNTLTLARLLMTPLFVILLLREHLTMALVVFSLAGISDGLDGFIARWFNQKTLVGAYLDPVADKVLLVSSFVCLAIQGILPEWLTVIVLSRDVLIVIGIAIFSLTEKPYRIRPSMASKCTTVAQFAVVVVSLLTSSFSGFHALQIPLVWMTGTLTVVSGFHYVYVGIQILQQEV</sequence>
<dbReference type="PIRSF" id="PIRSF000847">
    <property type="entry name" value="Phos_ph_gly_syn"/>
    <property type="match status" value="1"/>
</dbReference>
<keyword evidence="6" id="KW-0444">Lipid biosynthesis</keyword>
<evidence type="ECO:0000256" key="14">
    <source>
        <dbReference type="ARBA" id="ARBA00048586"/>
    </source>
</evidence>
<evidence type="ECO:0000256" key="10">
    <source>
        <dbReference type="ARBA" id="ARBA00023098"/>
    </source>
</evidence>
<reference evidence="17 18" key="1">
    <citation type="submission" date="2019-11" db="EMBL/GenBank/DDBJ databases">
        <title>Comparative genomics of hydrocarbon-degrading Desulfosarcina strains.</title>
        <authorList>
            <person name="Watanabe M."/>
            <person name="Kojima H."/>
            <person name="Fukui M."/>
        </authorList>
    </citation>
    <scope>NUCLEOTIDE SEQUENCE [LARGE SCALE GENOMIC DNA]</scope>
    <source>
        <strain evidence="17 18">PP31</strain>
    </source>
</reference>
<evidence type="ECO:0000256" key="11">
    <source>
        <dbReference type="ARBA" id="ARBA00023136"/>
    </source>
</evidence>
<keyword evidence="18" id="KW-1185">Reference proteome</keyword>
<dbReference type="InterPro" id="IPR000462">
    <property type="entry name" value="CDP-OH_P_trans"/>
</dbReference>
<dbReference type="AlphaFoldDB" id="A0A5K7ZCG9"/>
<proteinExistence type="inferred from homology"/>
<evidence type="ECO:0000313" key="17">
    <source>
        <dbReference type="EMBL" id="BBO76154.1"/>
    </source>
</evidence>
<dbReference type="EMBL" id="AP021875">
    <property type="protein sequence ID" value="BBO76154.1"/>
    <property type="molecule type" value="Genomic_DNA"/>
</dbReference>
<dbReference type="PROSITE" id="PS00379">
    <property type="entry name" value="CDP_ALCOHOL_P_TRANSF"/>
    <property type="match status" value="1"/>
</dbReference>
<evidence type="ECO:0000313" key="18">
    <source>
        <dbReference type="Proteomes" id="UP000427769"/>
    </source>
</evidence>
<dbReference type="GO" id="GO:0046474">
    <property type="term" value="P:glycerophospholipid biosynthetic process"/>
    <property type="evidence" value="ECO:0007669"/>
    <property type="project" value="TreeGrafter"/>
</dbReference>
<feature type="transmembrane region" description="Helical" evidence="16">
    <location>
        <begin position="98"/>
        <end position="116"/>
    </location>
</feature>
<dbReference type="InterPro" id="IPR004570">
    <property type="entry name" value="Phosphatidylglycerol_P_synth"/>
</dbReference>
<dbReference type="Proteomes" id="UP000427769">
    <property type="component" value="Chromosome"/>
</dbReference>
<evidence type="ECO:0000256" key="5">
    <source>
        <dbReference type="ARBA" id="ARBA00014944"/>
    </source>
</evidence>
<comment type="catalytic activity">
    <reaction evidence="14">
        <text>a CDP-1,2-diacyl-sn-glycerol + sn-glycerol 3-phosphate = a 1,2-diacyl-sn-glycero-3-phospho-(1'-sn-glycero-3'-phosphate) + CMP + H(+)</text>
        <dbReference type="Rhea" id="RHEA:12593"/>
        <dbReference type="ChEBI" id="CHEBI:15378"/>
        <dbReference type="ChEBI" id="CHEBI:57597"/>
        <dbReference type="ChEBI" id="CHEBI:58332"/>
        <dbReference type="ChEBI" id="CHEBI:60110"/>
        <dbReference type="ChEBI" id="CHEBI:60377"/>
        <dbReference type="EC" id="2.7.8.5"/>
    </reaction>
</comment>
<feature type="transmembrane region" description="Helical" evidence="16">
    <location>
        <begin position="12"/>
        <end position="32"/>
    </location>
</feature>
<dbReference type="RefSeq" id="WP_155305008.1">
    <property type="nucleotide sequence ID" value="NZ_AP021875.1"/>
</dbReference>
<evidence type="ECO:0000256" key="12">
    <source>
        <dbReference type="ARBA" id="ARBA00023209"/>
    </source>
</evidence>
<dbReference type="GO" id="GO:0016020">
    <property type="term" value="C:membrane"/>
    <property type="evidence" value="ECO:0007669"/>
    <property type="project" value="UniProtKB-SubCell"/>
</dbReference>
<keyword evidence="9 16" id="KW-1133">Transmembrane helix</keyword>
<evidence type="ECO:0000256" key="13">
    <source>
        <dbReference type="ARBA" id="ARBA00023264"/>
    </source>
</evidence>
<comment type="subcellular location">
    <subcellularLocation>
        <location evidence="1">Membrane</location>
        <topology evidence="1">Multi-pass membrane protein</topology>
    </subcellularLocation>
</comment>
<evidence type="ECO:0000256" key="15">
    <source>
        <dbReference type="RuleBase" id="RU003750"/>
    </source>
</evidence>
<evidence type="ECO:0000256" key="7">
    <source>
        <dbReference type="ARBA" id="ARBA00022679"/>
    </source>
</evidence>
<feature type="transmembrane region" description="Helical" evidence="16">
    <location>
        <begin position="38"/>
        <end position="61"/>
    </location>
</feature>
<keyword evidence="13" id="KW-1208">Phospholipid metabolism</keyword>
<evidence type="ECO:0000256" key="8">
    <source>
        <dbReference type="ARBA" id="ARBA00022692"/>
    </source>
</evidence>
<evidence type="ECO:0000256" key="2">
    <source>
        <dbReference type="ARBA" id="ARBA00005042"/>
    </source>
</evidence>
<keyword evidence="8 16" id="KW-0812">Transmembrane</keyword>
<evidence type="ECO:0000256" key="1">
    <source>
        <dbReference type="ARBA" id="ARBA00004141"/>
    </source>
</evidence>
<evidence type="ECO:0000256" key="16">
    <source>
        <dbReference type="SAM" id="Phobius"/>
    </source>
</evidence>
<keyword evidence="10" id="KW-0443">Lipid metabolism</keyword>
<name>A0A5K7ZCG9_9BACT</name>
<dbReference type="Gene3D" id="1.20.120.1760">
    <property type="match status" value="1"/>
</dbReference>
<dbReference type="PANTHER" id="PTHR14269">
    <property type="entry name" value="CDP-DIACYLGLYCEROL--GLYCEROL-3-PHOSPHATE 3-PHOSPHATIDYLTRANSFERASE-RELATED"/>
    <property type="match status" value="1"/>
</dbReference>
<evidence type="ECO:0000256" key="3">
    <source>
        <dbReference type="ARBA" id="ARBA00010441"/>
    </source>
</evidence>
<evidence type="ECO:0000256" key="9">
    <source>
        <dbReference type="ARBA" id="ARBA00022989"/>
    </source>
</evidence>
<keyword evidence="7 15" id="KW-0808">Transferase</keyword>
<evidence type="ECO:0000256" key="6">
    <source>
        <dbReference type="ARBA" id="ARBA00022516"/>
    </source>
</evidence>
<comment type="pathway">
    <text evidence="2">Phospholipid metabolism; phosphatidylglycerol biosynthesis; phosphatidylglycerol from CDP-diacylglycerol: step 1/2.</text>
</comment>
<dbReference type="KEGG" id="dwd:DSCW_35710"/>
<feature type="transmembrane region" description="Helical" evidence="16">
    <location>
        <begin position="137"/>
        <end position="155"/>
    </location>
</feature>
<feature type="transmembrane region" description="Helical" evidence="16">
    <location>
        <begin position="161"/>
        <end position="182"/>
    </location>
</feature>
<dbReference type="InterPro" id="IPR050324">
    <property type="entry name" value="CDP-alcohol_PTase-I"/>
</dbReference>
<evidence type="ECO:0000256" key="4">
    <source>
        <dbReference type="ARBA" id="ARBA00013170"/>
    </source>
</evidence>